<dbReference type="Proteomes" id="UP001500831">
    <property type="component" value="Unassembled WGS sequence"/>
</dbReference>
<sequence>MSEFEAELRMRVNEVDSQLRLMRQAHDDHAVEVLSGRLENLLRIADRHGIDVRHAADAPDGGTE</sequence>
<evidence type="ECO:0000313" key="1">
    <source>
        <dbReference type="EMBL" id="GAA2846041.1"/>
    </source>
</evidence>
<evidence type="ECO:0000313" key="2">
    <source>
        <dbReference type="Proteomes" id="UP001500831"/>
    </source>
</evidence>
<protein>
    <submittedName>
        <fullName evidence="1">Uncharacterized protein</fullName>
    </submittedName>
</protein>
<accession>A0ABP6I565</accession>
<name>A0ABP6I565_9ACTN</name>
<organism evidence="1 2">
    <name type="scientific">Streptosporangium fragile</name>
    <dbReference type="NCBI Taxonomy" id="46186"/>
    <lineage>
        <taxon>Bacteria</taxon>
        <taxon>Bacillati</taxon>
        <taxon>Actinomycetota</taxon>
        <taxon>Actinomycetes</taxon>
        <taxon>Streptosporangiales</taxon>
        <taxon>Streptosporangiaceae</taxon>
        <taxon>Streptosporangium</taxon>
    </lineage>
</organism>
<keyword evidence="2" id="KW-1185">Reference proteome</keyword>
<proteinExistence type="predicted"/>
<dbReference type="EMBL" id="BAAAVI010000001">
    <property type="protein sequence ID" value="GAA2846041.1"/>
    <property type="molecule type" value="Genomic_DNA"/>
</dbReference>
<comment type="caution">
    <text evidence="1">The sequence shown here is derived from an EMBL/GenBank/DDBJ whole genome shotgun (WGS) entry which is preliminary data.</text>
</comment>
<dbReference type="RefSeq" id="WP_344966860.1">
    <property type="nucleotide sequence ID" value="NZ_BAAAVI010000001.1"/>
</dbReference>
<reference evidence="2" key="1">
    <citation type="journal article" date="2019" name="Int. J. Syst. Evol. Microbiol.">
        <title>The Global Catalogue of Microorganisms (GCM) 10K type strain sequencing project: providing services to taxonomists for standard genome sequencing and annotation.</title>
        <authorList>
            <consortium name="The Broad Institute Genomics Platform"/>
            <consortium name="The Broad Institute Genome Sequencing Center for Infectious Disease"/>
            <person name="Wu L."/>
            <person name="Ma J."/>
        </authorList>
    </citation>
    <scope>NUCLEOTIDE SEQUENCE [LARGE SCALE GENOMIC DNA]</scope>
    <source>
        <strain evidence="2">JCM 6242</strain>
    </source>
</reference>
<gene>
    <name evidence="1" type="ORF">GCM10010517_02620</name>
</gene>